<evidence type="ECO:0008006" key="6">
    <source>
        <dbReference type="Google" id="ProtNLM"/>
    </source>
</evidence>
<sequence length="407" mass="44523">MPSARLRGLRAAWTVLTASALAVSIGGCGADESTSAASAPPPEPVVDIAQLDTGNFPTQPRDLGKPASLEQARLVEAQRLGNYLPLPSATDPIFVYNDGMWTNAFIDAKPLGAIMATERFPEAAPDFIGGFVTTACSERDNEGIDLLNAALLFPSEQSAQRAAAELERVDFEYNNRNQRVEIPKYPEAHAHWQPNGDQSIGSWYAVGRVVIYTWVYDYKLTYVKRHDLAGLQGLVERNLDAVIPAIKKFVPTPPDKLMEVDIDPDGVLGRTLPGTKDEGTSNPPGVYDGKSAVHFAVDMSELSQVVADNGVDKFAFDGSELFRARDAAGAANVSSHLTKLSRKYRTEDSPRNLPHARCIEYIGRELLAFRFYCSVSHGRYAAYTWSSQLLDAQQRISAQYALLVNAE</sequence>
<feature type="domain" description="DUF7373" evidence="2">
    <location>
        <begin position="64"/>
        <end position="261"/>
    </location>
</feature>
<evidence type="ECO:0000256" key="1">
    <source>
        <dbReference type="SAM" id="SignalP"/>
    </source>
</evidence>
<dbReference type="Pfam" id="PF24092">
    <property type="entry name" value="DUF7373_C"/>
    <property type="match status" value="1"/>
</dbReference>
<evidence type="ECO:0000259" key="2">
    <source>
        <dbReference type="Pfam" id="PF24088"/>
    </source>
</evidence>
<keyword evidence="1" id="KW-0732">Signal</keyword>
<evidence type="ECO:0000259" key="3">
    <source>
        <dbReference type="Pfam" id="PF24092"/>
    </source>
</evidence>
<organism evidence="4 5">
    <name type="scientific">Nocardia cyriacigeorgica</name>
    <dbReference type="NCBI Taxonomy" id="135487"/>
    <lineage>
        <taxon>Bacteria</taxon>
        <taxon>Bacillati</taxon>
        <taxon>Actinomycetota</taxon>
        <taxon>Actinomycetes</taxon>
        <taxon>Mycobacteriales</taxon>
        <taxon>Nocardiaceae</taxon>
        <taxon>Nocardia</taxon>
    </lineage>
</organism>
<feature type="signal peptide" evidence="1">
    <location>
        <begin position="1"/>
        <end position="30"/>
    </location>
</feature>
<dbReference type="InterPro" id="IPR056463">
    <property type="entry name" value="DUF7373_C"/>
</dbReference>
<dbReference type="PROSITE" id="PS51257">
    <property type="entry name" value="PROKAR_LIPOPROTEIN"/>
    <property type="match status" value="1"/>
</dbReference>
<comment type="caution">
    <text evidence="4">The sequence shown here is derived from an EMBL/GenBank/DDBJ whole genome shotgun (WGS) entry which is preliminary data.</text>
</comment>
<evidence type="ECO:0000313" key="4">
    <source>
        <dbReference type="EMBL" id="TLG11481.1"/>
    </source>
</evidence>
<evidence type="ECO:0000313" key="5">
    <source>
        <dbReference type="Proteomes" id="UP000308349"/>
    </source>
</evidence>
<dbReference type="Proteomes" id="UP000308349">
    <property type="component" value="Unassembled WGS sequence"/>
</dbReference>
<dbReference type="InterPro" id="IPR055797">
    <property type="entry name" value="DUF7373"/>
</dbReference>
<dbReference type="EMBL" id="VBUU01000010">
    <property type="protein sequence ID" value="TLG11481.1"/>
    <property type="molecule type" value="Genomic_DNA"/>
</dbReference>
<reference evidence="4 5" key="1">
    <citation type="submission" date="2019-05" db="EMBL/GenBank/DDBJ databases">
        <title>Genomes sequences of two Nocardia cyriacigeorgica environmental isolates, type strains Nocardia asteroides ATCC 19247 and Nocardia cyriacigeorgica DSM 44484.</title>
        <authorList>
            <person name="Vautrin F."/>
            <person name="Bergeron E."/>
            <person name="Dubost A."/>
            <person name="Abrouk D."/>
            <person name="Rodriguez Nava V."/>
            <person name="Pujic P."/>
        </authorList>
    </citation>
    <scope>NUCLEOTIDE SEQUENCE [LARGE SCALE GENOMIC DNA]</scope>
    <source>
        <strain evidence="4 5">EML 1456</strain>
    </source>
</reference>
<gene>
    <name evidence="4" type="ORF">FEK35_12345</name>
</gene>
<name>A0A5R8PES3_9NOCA</name>
<dbReference type="OrthoDB" id="4398318at2"/>
<protein>
    <recommendedName>
        <fullName evidence="6">Lipoprotein</fullName>
    </recommendedName>
</protein>
<feature type="chain" id="PRO_5024359822" description="Lipoprotein" evidence="1">
    <location>
        <begin position="31"/>
        <end position="407"/>
    </location>
</feature>
<proteinExistence type="predicted"/>
<feature type="domain" description="DUF7373" evidence="3">
    <location>
        <begin position="268"/>
        <end position="406"/>
    </location>
</feature>
<dbReference type="AlphaFoldDB" id="A0A5R8PES3"/>
<accession>A0A5R8PES3</accession>
<dbReference type="Pfam" id="PF24088">
    <property type="entry name" value="DUF7373"/>
    <property type="match status" value="1"/>
</dbReference>